<keyword evidence="2" id="KW-1185">Reference proteome</keyword>
<name>A0ABD1XAC1_9LAMI</name>
<gene>
    <name evidence="1" type="ORF">Fot_03667</name>
</gene>
<evidence type="ECO:0000313" key="1">
    <source>
        <dbReference type="EMBL" id="KAL2558928.1"/>
    </source>
</evidence>
<sequence length="145" mass="16498">MGLMQVTQEKGNPSFSIPKSHNSSISLSFSPPPPKILLCLIEVDLFVGVQKTSSNERDKHVFLNLAQSNKLFPVVPEQNFPKSRLEVEHIKSTEIQKQSTLYGFDFLDLVLMEPGWMITKVSRVVRKAFWPILTGKKEKFSRTHA</sequence>
<reference evidence="2" key="1">
    <citation type="submission" date="2024-07" db="EMBL/GenBank/DDBJ databases">
        <title>Two chromosome-level genome assemblies of Korean endemic species Abeliophyllum distichum and Forsythia ovata (Oleaceae).</title>
        <authorList>
            <person name="Jang H."/>
        </authorList>
    </citation>
    <scope>NUCLEOTIDE SEQUENCE [LARGE SCALE GENOMIC DNA]</scope>
</reference>
<organism evidence="1 2">
    <name type="scientific">Forsythia ovata</name>
    <dbReference type="NCBI Taxonomy" id="205694"/>
    <lineage>
        <taxon>Eukaryota</taxon>
        <taxon>Viridiplantae</taxon>
        <taxon>Streptophyta</taxon>
        <taxon>Embryophyta</taxon>
        <taxon>Tracheophyta</taxon>
        <taxon>Spermatophyta</taxon>
        <taxon>Magnoliopsida</taxon>
        <taxon>eudicotyledons</taxon>
        <taxon>Gunneridae</taxon>
        <taxon>Pentapetalae</taxon>
        <taxon>asterids</taxon>
        <taxon>lamiids</taxon>
        <taxon>Lamiales</taxon>
        <taxon>Oleaceae</taxon>
        <taxon>Forsythieae</taxon>
        <taxon>Forsythia</taxon>
    </lineage>
</organism>
<accession>A0ABD1XAC1</accession>
<dbReference type="Proteomes" id="UP001604277">
    <property type="component" value="Unassembled WGS sequence"/>
</dbReference>
<proteinExistence type="predicted"/>
<protein>
    <submittedName>
        <fullName evidence="1">Uncharacterized protein</fullName>
    </submittedName>
</protein>
<evidence type="ECO:0000313" key="2">
    <source>
        <dbReference type="Proteomes" id="UP001604277"/>
    </source>
</evidence>
<comment type="caution">
    <text evidence="1">The sequence shown here is derived from an EMBL/GenBank/DDBJ whole genome shotgun (WGS) entry which is preliminary data.</text>
</comment>
<dbReference type="EMBL" id="JBFOLJ010000001">
    <property type="protein sequence ID" value="KAL2558928.1"/>
    <property type="molecule type" value="Genomic_DNA"/>
</dbReference>
<dbReference type="AlphaFoldDB" id="A0ABD1XAC1"/>